<keyword evidence="1" id="KW-0472">Membrane</keyword>
<keyword evidence="1" id="KW-1133">Transmembrane helix</keyword>
<evidence type="ECO:0000256" key="1">
    <source>
        <dbReference type="SAM" id="Phobius"/>
    </source>
</evidence>
<feature type="transmembrane region" description="Helical" evidence="1">
    <location>
        <begin position="68"/>
        <end position="88"/>
    </location>
</feature>
<keyword evidence="1" id="KW-0812">Transmembrane</keyword>
<comment type="caution">
    <text evidence="3">The sequence shown here is derived from an EMBL/GenBank/DDBJ whole genome shotgun (WGS) entry which is preliminary data.</text>
</comment>
<dbReference type="PANTHER" id="PTHR36927">
    <property type="entry name" value="BLR4337 PROTEIN"/>
    <property type="match status" value="1"/>
</dbReference>
<dbReference type="Proteomes" id="UP000287171">
    <property type="component" value="Unassembled WGS sequence"/>
</dbReference>
<keyword evidence="4" id="KW-1185">Reference proteome</keyword>
<organism evidence="3 4">
    <name type="scientific">Dictyobacter alpinus</name>
    <dbReference type="NCBI Taxonomy" id="2014873"/>
    <lineage>
        <taxon>Bacteria</taxon>
        <taxon>Bacillati</taxon>
        <taxon>Chloroflexota</taxon>
        <taxon>Ktedonobacteria</taxon>
        <taxon>Ktedonobacterales</taxon>
        <taxon>Dictyobacteraceae</taxon>
        <taxon>Dictyobacter</taxon>
    </lineage>
</organism>
<feature type="transmembrane region" description="Helical" evidence="1">
    <location>
        <begin position="134"/>
        <end position="153"/>
    </location>
</feature>
<dbReference type="GO" id="GO:0016747">
    <property type="term" value="F:acyltransferase activity, transferring groups other than amino-acyl groups"/>
    <property type="evidence" value="ECO:0007669"/>
    <property type="project" value="InterPro"/>
</dbReference>
<evidence type="ECO:0000313" key="3">
    <source>
        <dbReference type="EMBL" id="GCE24801.1"/>
    </source>
</evidence>
<accession>A0A402B0B4</accession>
<dbReference type="AlphaFoldDB" id="A0A402B0B4"/>
<name>A0A402B0B4_9CHLR</name>
<dbReference type="InterPro" id="IPR050623">
    <property type="entry name" value="Glucan_succinyl_AcylTrfase"/>
</dbReference>
<dbReference type="PANTHER" id="PTHR36927:SF3">
    <property type="entry name" value="GLUCANS BIOSYNTHESIS PROTEIN C"/>
    <property type="match status" value="1"/>
</dbReference>
<dbReference type="RefSeq" id="WP_126625470.1">
    <property type="nucleotide sequence ID" value="NZ_BIFT01000001.1"/>
</dbReference>
<sequence>MNTHMSPVKVVSSNRPRHEQRRFYLDWLKVLAVLGVFAAHNIDALDIISWRIRYQEQSVGIMTFTNFGAMWGMSLMFLLAGSTTWFALGSRNGGQFINERIKRLLIPFLVGVLFLSPVEAYFEDLRLLHFIKVTLSSSCHTFLLTCTLIGICAG</sequence>
<protein>
    <recommendedName>
        <fullName evidence="2">Acyltransferase 3 domain-containing protein</fullName>
    </recommendedName>
</protein>
<dbReference type="EMBL" id="BIFT01000001">
    <property type="protein sequence ID" value="GCE24801.1"/>
    <property type="molecule type" value="Genomic_DNA"/>
</dbReference>
<reference evidence="4" key="1">
    <citation type="submission" date="2018-12" db="EMBL/GenBank/DDBJ databases">
        <title>Tengunoibacter tsumagoiensis gen. nov., sp. nov., Dictyobacter kobayashii sp. nov., D. alpinus sp. nov., and D. joshuensis sp. nov. and description of Dictyobacteraceae fam. nov. within the order Ktedonobacterales isolated from Tengu-no-mugimeshi.</title>
        <authorList>
            <person name="Wang C.M."/>
            <person name="Zheng Y."/>
            <person name="Sakai Y."/>
            <person name="Toyoda A."/>
            <person name="Minakuchi Y."/>
            <person name="Abe K."/>
            <person name="Yokota A."/>
            <person name="Yabe S."/>
        </authorList>
    </citation>
    <scope>NUCLEOTIDE SEQUENCE [LARGE SCALE GENOMIC DNA]</scope>
    <source>
        <strain evidence="4">Uno16</strain>
    </source>
</reference>
<dbReference type="InterPro" id="IPR002656">
    <property type="entry name" value="Acyl_transf_3_dom"/>
</dbReference>
<feature type="transmembrane region" description="Helical" evidence="1">
    <location>
        <begin position="104"/>
        <end position="122"/>
    </location>
</feature>
<gene>
    <name evidence="3" type="ORF">KDA_02850</name>
</gene>
<proteinExistence type="predicted"/>
<evidence type="ECO:0000259" key="2">
    <source>
        <dbReference type="Pfam" id="PF01757"/>
    </source>
</evidence>
<feature type="domain" description="Acyltransferase 3" evidence="2">
    <location>
        <begin position="24"/>
        <end position="137"/>
    </location>
</feature>
<evidence type="ECO:0000313" key="4">
    <source>
        <dbReference type="Proteomes" id="UP000287171"/>
    </source>
</evidence>
<dbReference type="Pfam" id="PF01757">
    <property type="entry name" value="Acyl_transf_3"/>
    <property type="match status" value="1"/>
</dbReference>
<dbReference type="OrthoDB" id="9809782at2"/>